<reference evidence="1 2" key="1">
    <citation type="journal article" date="2017" name="Nature">
        <title>The Apostasia genome and the evolution of orchids.</title>
        <authorList>
            <person name="Zhang G.Q."/>
            <person name="Liu K.W."/>
            <person name="Li Z."/>
            <person name="Lohaus R."/>
            <person name="Hsiao Y.Y."/>
            <person name="Niu S.C."/>
            <person name="Wang J.Y."/>
            <person name="Lin Y.C."/>
            <person name="Xu Q."/>
            <person name="Chen L.J."/>
            <person name="Yoshida K."/>
            <person name="Fujiwara S."/>
            <person name="Wang Z.W."/>
            <person name="Zhang Y.Q."/>
            <person name="Mitsuda N."/>
            <person name="Wang M."/>
            <person name="Liu G.H."/>
            <person name="Pecoraro L."/>
            <person name="Huang H.X."/>
            <person name="Xiao X.J."/>
            <person name="Lin M."/>
            <person name="Wu X.Y."/>
            <person name="Wu W.L."/>
            <person name="Chen Y.Y."/>
            <person name="Chang S.B."/>
            <person name="Sakamoto S."/>
            <person name="Ohme-Takagi M."/>
            <person name="Yagi M."/>
            <person name="Zeng S.J."/>
            <person name="Shen C.Y."/>
            <person name="Yeh C.M."/>
            <person name="Luo Y.B."/>
            <person name="Tsai W.C."/>
            <person name="Van de Peer Y."/>
            <person name="Liu Z.J."/>
        </authorList>
    </citation>
    <scope>NUCLEOTIDE SEQUENCE [LARGE SCALE GENOMIC DNA]</scope>
    <source>
        <strain evidence="2">cv. Shenzhen</strain>
        <tissue evidence="1">Stem</tissue>
    </source>
</reference>
<sequence length="315" mass="34408">MQDFFPVPSCFSSAGKGGELASAAAEGWVAPAAAIGTKHGQSVVALVYRTKIAGHCRPITVTWCRNLLARILSISVDSGGDGDYRGNGSSSCRCKLEMRAWHFWRRHGTKRFEAGGKPVDVFWDLREAKFSGEDSPEPLSGYYVAVVSGEEVVLLLGDLKKEAFLRTGYPPAIIDAALVSRKEHVFGKKRFVTRAKFHEKGGFHELSIECTAGAANAEAEMEIKIDGGSGIRVRHLQWKFRGNESLTVSRVRVEVYWDVHGWLFSPASGLRHALFIFRPTPAAAPATSSSSLSALLSDNGGGYSDFCLFLHAWKI</sequence>
<protein>
    <recommendedName>
        <fullName evidence="3">DUF868 domain-containing protein</fullName>
    </recommendedName>
</protein>
<keyword evidence="2" id="KW-1185">Reference proteome</keyword>
<evidence type="ECO:0000313" key="1">
    <source>
        <dbReference type="EMBL" id="PKA56691.1"/>
    </source>
</evidence>
<dbReference type="STRING" id="1088818.A0A2I0AM96"/>
<proteinExistence type="predicted"/>
<evidence type="ECO:0008006" key="3">
    <source>
        <dbReference type="Google" id="ProtNLM"/>
    </source>
</evidence>
<dbReference type="PANTHER" id="PTHR31972">
    <property type="entry name" value="EXPRESSED PROTEIN"/>
    <property type="match status" value="1"/>
</dbReference>
<dbReference type="Proteomes" id="UP000236161">
    <property type="component" value="Unassembled WGS sequence"/>
</dbReference>
<gene>
    <name evidence="1" type="ORF">AXF42_Ash012821</name>
</gene>
<dbReference type="AlphaFoldDB" id="A0A2I0AM96"/>
<dbReference type="PANTHER" id="PTHR31972:SF12">
    <property type="entry name" value="OS01G0909400 PROTEIN"/>
    <property type="match status" value="1"/>
</dbReference>
<evidence type="ECO:0000313" key="2">
    <source>
        <dbReference type="Proteomes" id="UP000236161"/>
    </source>
</evidence>
<organism evidence="1 2">
    <name type="scientific">Apostasia shenzhenica</name>
    <dbReference type="NCBI Taxonomy" id="1088818"/>
    <lineage>
        <taxon>Eukaryota</taxon>
        <taxon>Viridiplantae</taxon>
        <taxon>Streptophyta</taxon>
        <taxon>Embryophyta</taxon>
        <taxon>Tracheophyta</taxon>
        <taxon>Spermatophyta</taxon>
        <taxon>Magnoliopsida</taxon>
        <taxon>Liliopsida</taxon>
        <taxon>Asparagales</taxon>
        <taxon>Orchidaceae</taxon>
        <taxon>Apostasioideae</taxon>
        <taxon>Apostasia</taxon>
    </lineage>
</organism>
<name>A0A2I0AM96_9ASPA</name>
<dbReference type="OrthoDB" id="731074at2759"/>
<accession>A0A2I0AM96</accession>
<dbReference type="Pfam" id="PF05910">
    <property type="entry name" value="DUF868"/>
    <property type="match status" value="1"/>
</dbReference>
<dbReference type="InterPro" id="IPR008586">
    <property type="entry name" value="DUF868_pln"/>
</dbReference>
<dbReference type="EMBL" id="KZ451970">
    <property type="protein sequence ID" value="PKA56691.1"/>
    <property type="molecule type" value="Genomic_DNA"/>
</dbReference>